<dbReference type="Gene3D" id="3.40.47.10">
    <property type="match status" value="1"/>
</dbReference>
<feature type="domain" description="Beta-ketoacyl-[acyl-carrier-protein] synthase III N-terminal" evidence="14">
    <location>
        <begin position="107"/>
        <end position="186"/>
    </location>
</feature>
<keyword evidence="8 12" id="KW-0275">Fatty acid biosynthesis</keyword>
<evidence type="ECO:0000256" key="7">
    <source>
        <dbReference type="ARBA" id="ARBA00023098"/>
    </source>
</evidence>
<feature type="active site" evidence="12">
    <location>
        <position position="284"/>
    </location>
</feature>
<proteinExistence type="inferred from homology"/>
<evidence type="ECO:0000256" key="9">
    <source>
        <dbReference type="ARBA" id="ARBA00023268"/>
    </source>
</evidence>
<evidence type="ECO:0000256" key="10">
    <source>
        <dbReference type="ARBA" id="ARBA00023315"/>
    </source>
</evidence>
<dbReference type="CDD" id="cd00830">
    <property type="entry name" value="KAS_III"/>
    <property type="match status" value="1"/>
</dbReference>
<evidence type="ECO:0000256" key="1">
    <source>
        <dbReference type="ARBA" id="ARBA00005194"/>
    </source>
</evidence>
<organism evidence="15 16">
    <name type="scientific">Geomonas silvestris</name>
    <dbReference type="NCBI Taxonomy" id="2740184"/>
    <lineage>
        <taxon>Bacteria</taxon>
        <taxon>Pseudomonadati</taxon>
        <taxon>Thermodesulfobacteriota</taxon>
        <taxon>Desulfuromonadia</taxon>
        <taxon>Geobacterales</taxon>
        <taxon>Geobacteraceae</taxon>
        <taxon>Geomonas</taxon>
    </lineage>
</organism>
<dbReference type="SUPFAM" id="SSF53901">
    <property type="entry name" value="Thiolase-like"/>
    <property type="match status" value="1"/>
</dbReference>
<name>A0A6V8MLR9_9BACT</name>
<keyword evidence="12" id="KW-0963">Cytoplasm</keyword>
<dbReference type="InterPro" id="IPR004655">
    <property type="entry name" value="FabH"/>
</dbReference>
<evidence type="ECO:0000313" key="15">
    <source>
        <dbReference type="EMBL" id="GFO60807.1"/>
    </source>
</evidence>
<evidence type="ECO:0000256" key="5">
    <source>
        <dbReference type="ARBA" id="ARBA00022679"/>
    </source>
</evidence>
<accession>A0A6V8MLR9</accession>
<dbReference type="InterPro" id="IPR013747">
    <property type="entry name" value="ACP_syn_III_C"/>
</dbReference>
<dbReference type="GO" id="GO:0033818">
    <property type="term" value="F:beta-ketoacyl-acyl-carrier-protein synthase III activity"/>
    <property type="evidence" value="ECO:0007669"/>
    <property type="project" value="UniProtKB-UniRule"/>
</dbReference>
<dbReference type="EMBL" id="BLXX01000010">
    <property type="protein sequence ID" value="GFO60807.1"/>
    <property type="molecule type" value="Genomic_DNA"/>
</dbReference>
<feature type="active site" evidence="12">
    <location>
        <position position="113"/>
    </location>
</feature>
<comment type="domain">
    <text evidence="12">The last Arg residue of the ACP-binding site is essential for the weak association between ACP/AcpP and FabH.</text>
</comment>
<evidence type="ECO:0000259" key="13">
    <source>
        <dbReference type="Pfam" id="PF08541"/>
    </source>
</evidence>
<dbReference type="GO" id="GO:0005737">
    <property type="term" value="C:cytoplasm"/>
    <property type="evidence" value="ECO:0007669"/>
    <property type="project" value="UniProtKB-SubCell"/>
</dbReference>
<comment type="pathway">
    <text evidence="1 12">Lipid metabolism; fatty acid biosynthesis.</text>
</comment>
<dbReference type="Pfam" id="PF08541">
    <property type="entry name" value="ACP_syn_III_C"/>
    <property type="match status" value="1"/>
</dbReference>
<keyword evidence="16" id="KW-1185">Reference proteome</keyword>
<dbReference type="GO" id="GO:0006633">
    <property type="term" value="P:fatty acid biosynthetic process"/>
    <property type="evidence" value="ECO:0007669"/>
    <property type="project" value="UniProtKB-UniRule"/>
</dbReference>
<evidence type="ECO:0000313" key="16">
    <source>
        <dbReference type="Proteomes" id="UP000556026"/>
    </source>
</evidence>
<keyword evidence="7 12" id="KW-0443">Lipid metabolism</keyword>
<dbReference type="PANTHER" id="PTHR43091:SF1">
    <property type="entry name" value="BETA-KETOACYL-[ACYL-CARRIER-PROTEIN] SYNTHASE III, CHLOROPLASTIC"/>
    <property type="match status" value="1"/>
</dbReference>
<gene>
    <name evidence="15" type="primary">fabH-2</name>
    <name evidence="12" type="synonym">fabH</name>
    <name evidence="15" type="ORF">GMST_31320</name>
</gene>
<dbReference type="Proteomes" id="UP000556026">
    <property type="component" value="Unassembled WGS sequence"/>
</dbReference>
<dbReference type="InterPro" id="IPR013751">
    <property type="entry name" value="ACP_syn_III_N"/>
</dbReference>
<evidence type="ECO:0000256" key="12">
    <source>
        <dbReference type="HAMAP-Rule" id="MF_01815"/>
    </source>
</evidence>
<evidence type="ECO:0000256" key="11">
    <source>
        <dbReference type="ARBA" id="ARBA00051096"/>
    </source>
</evidence>
<dbReference type="UniPathway" id="UPA00094"/>
<dbReference type="RefSeq" id="WP_183355612.1">
    <property type="nucleotide sequence ID" value="NZ_BLXX01000010.1"/>
</dbReference>
<comment type="catalytic activity">
    <reaction evidence="11">
        <text>malonyl-[ACP] + acetyl-CoA + H(+) = 3-oxobutanoyl-[ACP] + CO2 + CoA</text>
        <dbReference type="Rhea" id="RHEA:12080"/>
        <dbReference type="Rhea" id="RHEA-COMP:9623"/>
        <dbReference type="Rhea" id="RHEA-COMP:9625"/>
        <dbReference type="ChEBI" id="CHEBI:15378"/>
        <dbReference type="ChEBI" id="CHEBI:16526"/>
        <dbReference type="ChEBI" id="CHEBI:57287"/>
        <dbReference type="ChEBI" id="CHEBI:57288"/>
        <dbReference type="ChEBI" id="CHEBI:78449"/>
        <dbReference type="ChEBI" id="CHEBI:78450"/>
        <dbReference type="EC" id="2.3.1.180"/>
    </reaction>
    <physiologicalReaction direction="left-to-right" evidence="11">
        <dbReference type="Rhea" id="RHEA:12081"/>
    </physiologicalReaction>
</comment>
<evidence type="ECO:0000256" key="8">
    <source>
        <dbReference type="ARBA" id="ARBA00023160"/>
    </source>
</evidence>
<dbReference type="PANTHER" id="PTHR43091">
    <property type="entry name" value="3-OXOACYL-[ACYL-CARRIER-PROTEIN] SYNTHASE"/>
    <property type="match status" value="1"/>
</dbReference>
<feature type="region of interest" description="ACP-binding" evidence="12">
    <location>
        <begin position="255"/>
        <end position="259"/>
    </location>
</feature>
<comment type="function">
    <text evidence="12">Catalyzes the condensation reaction of fatty acid synthesis by the addition to an acyl acceptor of two carbons from malonyl-ACP. Catalyzes the first condensation reaction which initiates fatty acid synthesis and may therefore play a role in governing the total rate of fatty acid production. Possesses both acetoacetyl-ACP synthase and acetyl transacylase activities. Its substrate specificity determines the biosynthesis of branched-chain and/or straight-chain of fatty acids.</text>
</comment>
<dbReference type="Pfam" id="PF08545">
    <property type="entry name" value="ACP_syn_III"/>
    <property type="match status" value="1"/>
</dbReference>
<comment type="similarity">
    <text evidence="2 12">Belongs to the thiolase-like superfamily. FabH family.</text>
</comment>
<evidence type="ECO:0000256" key="3">
    <source>
        <dbReference type="ARBA" id="ARBA00012333"/>
    </source>
</evidence>
<dbReference type="EC" id="2.3.1.180" evidence="3 12"/>
<comment type="subunit">
    <text evidence="12">Homodimer.</text>
</comment>
<dbReference type="GO" id="GO:0004315">
    <property type="term" value="F:3-oxoacyl-[acyl-carrier-protein] synthase activity"/>
    <property type="evidence" value="ECO:0007669"/>
    <property type="project" value="InterPro"/>
</dbReference>
<evidence type="ECO:0000256" key="4">
    <source>
        <dbReference type="ARBA" id="ARBA00022516"/>
    </source>
</evidence>
<reference evidence="16" key="1">
    <citation type="submission" date="2020-06" db="EMBL/GenBank/DDBJ databases">
        <title>Draft genomic sequence of Geomonas sp. Red330.</title>
        <authorList>
            <person name="Itoh H."/>
            <person name="Zhenxing X."/>
            <person name="Ushijima N."/>
            <person name="Masuda Y."/>
            <person name="Shiratori Y."/>
            <person name="Senoo K."/>
        </authorList>
    </citation>
    <scope>NUCLEOTIDE SEQUENCE [LARGE SCALE GENOMIC DNA]</scope>
    <source>
        <strain evidence="16">Red330</strain>
    </source>
</reference>
<feature type="domain" description="Beta-ketoacyl-[acyl-carrier-protein] synthase III C-terminal" evidence="13">
    <location>
        <begin position="238"/>
        <end position="327"/>
    </location>
</feature>
<keyword evidence="6 12" id="KW-0276">Fatty acid metabolism</keyword>
<keyword evidence="5 12" id="KW-0808">Transferase</keyword>
<dbReference type="AlphaFoldDB" id="A0A6V8MLR9"/>
<dbReference type="HAMAP" id="MF_01815">
    <property type="entry name" value="FabH"/>
    <property type="match status" value="1"/>
</dbReference>
<evidence type="ECO:0000256" key="6">
    <source>
        <dbReference type="ARBA" id="ARBA00022832"/>
    </source>
</evidence>
<dbReference type="NCBIfam" id="TIGR00747">
    <property type="entry name" value="fabH"/>
    <property type="match status" value="1"/>
</dbReference>
<evidence type="ECO:0000256" key="2">
    <source>
        <dbReference type="ARBA" id="ARBA00008642"/>
    </source>
</evidence>
<comment type="subcellular location">
    <subcellularLocation>
        <location evidence="12">Cytoplasm</location>
    </subcellularLocation>
</comment>
<keyword evidence="9 12" id="KW-0511">Multifunctional enzyme</keyword>
<dbReference type="NCBIfam" id="NF006829">
    <property type="entry name" value="PRK09352.1"/>
    <property type="match status" value="1"/>
</dbReference>
<sequence>MIRARITGTGSALPEKVLSNFDLEKMVDTTDEWIVARTGISQRRIASEGEYTSTFATLAAQRALEAAGVSADEIDLIILGTLTPDFPFPATACLVQQNLGAKNAFCFDLSAACSGFVFALATAEKYLLSGTHKKALVIGAEVLSRIIDWKDRNTCLLFGDGAGAVVLEAVEGGDNGLLSTHMYSDGNFWEILYQTGSGNRNPATQANLDAGLVYLTMQGNEVFKYAVRAMAEVSLEALEKNGITGEDLTLFIAHQANQRIIDAVGKRLNLTGERVFVNLDRYGNTSAASIPIALDEAVRGGRVKEGDLVLLSAFGGGLTWGSALLRW</sequence>
<protein>
    <recommendedName>
        <fullName evidence="3 12">Beta-ketoacyl-[acyl-carrier-protein] synthase III</fullName>
        <shortName evidence="12">Beta-ketoacyl-ACP synthase III</shortName>
        <shortName evidence="12">KAS III</shortName>
        <ecNumber evidence="3 12">2.3.1.180</ecNumber>
    </recommendedName>
    <alternativeName>
        <fullName evidence="12">3-oxoacyl-[acyl-carrier-protein] synthase 3</fullName>
    </alternativeName>
    <alternativeName>
        <fullName evidence="12">3-oxoacyl-[acyl-carrier-protein] synthase III</fullName>
    </alternativeName>
</protein>
<keyword evidence="10 12" id="KW-0012">Acyltransferase</keyword>
<keyword evidence="4 12" id="KW-0444">Lipid biosynthesis</keyword>
<evidence type="ECO:0000259" key="14">
    <source>
        <dbReference type="Pfam" id="PF08545"/>
    </source>
</evidence>
<dbReference type="FunFam" id="3.40.47.10:FF:000004">
    <property type="entry name" value="3-oxoacyl-[acyl-carrier-protein] synthase 3"/>
    <property type="match status" value="1"/>
</dbReference>
<feature type="active site" evidence="12">
    <location>
        <position position="254"/>
    </location>
</feature>
<dbReference type="InterPro" id="IPR016039">
    <property type="entry name" value="Thiolase-like"/>
</dbReference>
<comment type="caution">
    <text evidence="15">The sequence shown here is derived from an EMBL/GenBank/DDBJ whole genome shotgun (WGS) entry which is preliminary data.</text>
</comment>